<keyword evidence="1" id="KW-0472">Membrane</keyword>
<dbReference type="EMBL" id="BOSL01000006">
    <property type="protein sequence ID" value="GIP53298.1"/>
    <property type="molecule type" value="Genomic_DNA"/>
</dbReference>
<feature type="transmembrane region" description="Helical" evidence="1">
    <location>
        <begin position="71"/>
        <end position="92"/>
    </location>
</feature>
<dbReference type="Proteomes" id="UP000679992">
    <property type="component" value="Unassembled WGS sequence"/>
</dbReference>
<gene>
    <name evidence="2" type="ORF">J42TS3_23330</name>
</gene>
<proteinExistence type="predicted"/>
<sequence length="103" mass="12232">MNFITPLYNDNGSEWDPSILGTISIPLALFGVFLFCFPDLVCKFLSFNAYRTMKPNYEFEEYIEYKEPRKITLVLIKAIGLIIILFGIYLFWNAEGFYRFWFL</sequence>
<evidence type="ECO:0000256" key="1">
    <source>
        <dbReference type="SAM" id="Phobius"/>
    </source>
</evidence>
<evidence type="ECO:0000313" key="3">
    <source>
        <dbReference type="Proteomes" id="UP000679992"/>
    </source>
</evidence>
<dbReference type="RefSeq" id="WP_213654892.1">
    <property type="nucleotide sequence ID" value="NZ_BOSL01000006.1"/>
</dbReference>
<reference evidence="2 3" key="1">
    <citation type="submission" date="2021-03" db="EMBL/GenBank/DDBJ databases">
        <title>Antimicrobial resistance genes in bacteria isolated from Japanese honey, and their potential for conferring macrolide and lincosamide resistance in the American foulbrood pathogen Paenibacillus larvae.</title>
        <authorList>
            <person name="Okamoto M."/>
            <person name="Kumagai M."/>
            <person name="Kanamori H."/>
            <person name="Takamatsu D."/>
        </authorList>
    </citation>
    <scope>NUCLEOTIDE SEQUENCE [LARGE SCALE GENOMIC DNA]</scope>
    <source>
        <strain evidence="2 3">J42TS3</strain>
    </source>
</reference>
<name>A0ABQ4MBD1_9BACL</name>
<protein>
    <submittedName>
        <fullName evidence="2">Uncharacterized protein</fullName>
    </submittedName>
</protein>
<organism evidence="2 3">
    <name type="scientific">Paenibacillus vini</name>
    <dbReference type="NCBI Taxonomy" id="1476024"/>
    <lineage>
        <taxon>Bacteria</taxon>
        <taxon>Bacillati</taxon>
        <taxon>Bacillota</taxon>
        <taxon>Bacilli</taxon>
        <taxon>Bacillales</taxon>
        <taxon>Paenibacillaceae</taxon>
        <taxon>Paenibacillus</taxon>
    </lineage>
</organism>
<accession>A0ABQ4MBD1</accession>
<keyword evidence="1" id="KW-0812">Transmembrane</keyword>
<comment type="caution">
    <text evidence="2">The sequence shown here is derived from an EMBL/GenBank/DDBJ whole genome shotgun (WGS) entry which is preliminary data.</text>
</comment>
<feature type="transmembrane region" description="Helical" evidence="1">
    <location>
        <begin position="23"/>
        <end position="50"/>
    </location>
</feature>
<keyword evidence="3" id="KW-1185">Reference proteome</keyword>
<evidence type="ECO:0000313" key="2">
    <source>
        <dbReference type="EMBL" id="GIP53298.1"/>
    </source>
</evidence>
<keyword evidence="1" id="KW-1133">Transmembrane helix</keyword>